<evidence type="ECO:0000256" key="1">
    <source>
        <dbReference type="ARBA" id="ARBA00004141"/>
    </source>
</evidence>
<name>A0A8N4IG58_ELAGV</name>
<dbReference type="InterPro" id="IPR013583">
    <property type="entry name" value="MCTP_C"/>
</dbReference>
<accession>A0A8N4IG58</accession>
<evidence type="ECO:0000256" key="5">
    <source>
        <dbReference type="ARBA" id="ARBA00022989"/>
    </source>
</evidence>
<keyword evidence="4" id="KW-0677">Repeat</keyword>
<evidence type="ECO:0000256" key="2">
    <source>
        <dbReference type="ARBA" id="ARBA00007923"/>
    </source>
</evidence>
<keyword evidence="9" id="KW-1185">Reference proteome</keyword>
<dbReference type="PROSITE" id="PS50004">
    <property type="entry name" value="C2"/>
    <property type="match status" value="3"/>
</dbReference>
<dbReference type="PANTHER" id="PTHR31425">
    <property type="entry name" value="PHOSPHORIBOSYLANTHRANILATE TRANSFERASE ISOFORM 1"/>
    <property type="match status" value="1"/>
</dbReference>
<comment type="subcellular location">
    <subcellularLocation>
        <location evidence="1">Membrane</location>
        <topology evidence="1">Multi-pass membrane protein</topology>
    </subcellularLocation>
</comment>
<dbReference type="InterPro" id="IPR047259">
    <property type="entry name" value="QUIRKY-like"/>
</dbReference>
<dbReference type="Gene3D" id="2.60.40.150">
    <property type="entry name" value="C2 domain"/>
    <property type="match status" value="3"/>
</dbReference>
<evidence type="ECO:0000313" key="9">
    <source>
        <dbReference type="Proteomes" id="UP000504607"/>
    </source>
</evidence>
<comment type="similarity">
    <text evidence="2">Belongs to the MCTP family.</text>
</comment>
<dbReference type="InterPro" id="IPR047255">
    <property type="entry name" value="C2D_MCTP_PRT_plant"/>
</dbReference>
<feature type="domain" description="C2" evidence="8">
    <location>
        <begin position="335"/>
        <end position="457"/>
    </location>
</feature>
<protein>
    <submittedName>
        <fullName evidence="10">LOW QUALITY PROTEIN: FT-interacting protein 3-like</fullName>
    </submittedName>
</protein>
<dbReference type="AlphaFoldDB" id="A0A8N4IG58"/>
<feature type="transmembrane region" description="Helical" evidence="7">
    <location>
        <begin position="585"/>
        <end position="612"/>
    </location>
</feature>
<dbReference type="OrthoDB" id="67700at2759"/>
<feature type="transmembrane region" description="Helical" evidence="7">
    <location>
        <begin position="702"/>
        <end position="730"/>
    </location>
</feature>
<dbReference type="PANTHER" id="PTHR31425:SF50">
    <property type="entry name" value="FT-INTERACTING PROTEIN 3-RELATED"/>
    <property type="match status" value="1"/>
</dbReference>
<dbReference type="Pfam" id="PF00168">
    <property type="entry name" value="C2"/>
    <property type="match status" value="3"/>
</dbReference>
<evidence type="ECO:0000259" key="8">
    <source>
        <dbReference type="PROSITE" id="PS50004"/>
    </source>
</evidence>
<keyword evidence="6 7" id="KW-0472">Membrane</keyword>
<evidence type="ECO:0000256" key="4">
    <source>
        <dbReference type="ARBA" id="ARBA00022737"/>
    </source>
</evidence>
<evidence type="ECO:0000256" key="7">
    <source>
        <dbReference type="SAM" id="Phobius"/>
    </source>
</evidence>
<reference evidence="10" key="1">
    <citation type="submission" date="2025-08" db="UniProtKB">
        <authorList>
            <consortium name="RefSeq"/>
        </authorList>
    </citation>
    <scope>IDENTIFICATION</scope>
</reference>
<feature type="domain" description="C2" evidence="8">
    <location>
        <begin position="171"/>
        <end position="294"/>
    </location>
</feature>
<organism evidence="9 10">
    <name type="scientific">Elaeis guineensis var. tenera</name>
    <name type="common">Oil palm</name>
    <dbReference type="NCBI Taxonomy" id="51953"/>
    <lineage>
        <taxon>Eukaryota</taxon>
        <taxon>Viridiplantae</taxon>
        <taxon>Streptophyta</taxon>
        <taxon>Embryophyta</taxon>
        <taxon>Tracheophyta</taxon>
        <taxon>Spermatophyta</taxon>
        <taxon>Magnoliopsida</taxon>
        <taxon>Liliopsida</taxon>
        <taxon>Arecaceae</taxon>
        <taxon>Arecoideae</taxon>
        <taxon>Cocoseae</taxon>
        <taxon>Elaeidinae</taxon>
        <taxon>Elaeis</taxon>
    </lineage>
</organism>
<dbReference type="InterPro" id="IPR000008">
    <property type="entry name" value="C2_dom"/>
</dbReference>
<dbReference type="CDD" id="cd08379">
    <property type="entry name" value="C2D_MCTP_PRT_plant"/>
    <property type="match status" value="1"/>
</dbReference>
<keyword evidence="3 7" id="KW-0812">Transmembrane</keyword>
<sequence>MQRPLPREDYSLREIYLGGEGTYGLVEEMEYYFVRIMKAENLSPKDVTGSCNPYVEVRLGSYKGTTSHFEQKTDLEWNQVFVFPRDQIQASTNIVVVVKDKYAVNDEFIGMVEINLDQILRHVGPDGERWYSLEDQKRNKVGELSFTVWIATQTDKAFLEARHLDAQTVSGDRVVNTGSKVYPSPKLWYVDVVVDHAQDLQIDLKAGYPEIFVRGRIGNQDLRTRNAQWRDGNPFWYERLMFVAAEPFEEHLVISVERRLGVNKDESLGKTDIIVQNVERSSGIKPVPAVEQWYYLHVDVEEGDRRKKEVTHASRILLRICLKGGDHVFDEAPQYSSDLRPSAEELWRESIGTLELGILGARELKIIDGRQATNAYCVAKYGHKWVRTRTVINNSNPRWNEQYAWEVYDPHTVFTVGVFDDCRLLEGGAVAGQDGRIGKVRIRLSTLETGRVYAHSYPLIVLEPWGLTKMGELRLAVRFACSSMLRMMHMYTQPVPPEMHHVYPLSRMQLDNLRHAIQIISTTLSRAEPPLKKEVVEYMTDVASNNWSIRRSKATFFRLMAVLGCFFEALRWFDQIRNWKNPWTTVVIHLVFVILVLYPELILPAVFLYLFLVSVWNRRFWPRHPPHMNVRLSQAENLDPDQLEEEFDTNPTSQSADDVVRTRYDRLRGIMGRLDIVFGYLATQGERLQSLRSGRDPRATNLFTVVCLLLAIVLYFRPRIVALLTGLYVMRHPRFRRPRRPRMLFNFFLRLPNKADMLF</sequence>
<dbReference type="Proteomes" id="UP000504607">
    <property type="component" value="Chromosome 10"/>
</dbReference>
<dbReference type="FunFam" id="2.60.40.150:FF:000090">
    <property type="entry name" value="C2 domain-containing protein"/>
    <property type="match status" value="1"/>
</dbReference>
<evidence type="ECO:0000256" key="3">
    <source>
        <dbReference type="ARBA" id="ARBA00022692"/>
    </source>
</evidence>
<dbReference type="SUPFAM" id="SSF49562">
    <property type="entry name" value="C2 domain (Calcium/lipid-binding domain, CaLB)"/>
    <property type="match status" value="3"/>
</dbReference>
<gene>
    <name evidence="10" type="primary">LOC105053300</name>
</gene>
<dbReference type="RefSeq" id="XP_029122954.1">
    <property type="nucleotide sequence ID" value="XM_029267121.1"/>
</dbReference>
<dbReference type="Pfam" id="PF08372">
    <property type="entry name" value="PRT_C"/>
    <property type="match status" value="1"/>
</dbReference>
<keyword evidence="5 7" id="KW-1133">Transmembrane helix</keyword>
<dbReference type="InterPro" id="IPR035892">
    <property type="entry name" value="C2_domain_sf"/>
</dbReference>
<dbReference type="KEGG" id="egu:105053300"/>
<feature type="domain" description="C2" evidence="8">
    <location>
        <begin position="6"/>
        <end position="131"/>
    </location>
</feature>
<evidence type="ECO:0000256" key="6">
    <source>
        <dbReference type="ARBA" id="ARBA00023136"/>
    </source>
</evidence>
<evidence type="ECO:0000313" key="10">
    <source>
        <dbReference type="RefSeq" id="XP_029122954.1"/>
    </source>
</evidence>
<dbReference type="GO" id="GO:0016020">
    <property type="term" value="C:membrane"/>
    <property type="evidence" value="ECO:0007669"/>
    <property type="project" value="UniProtKB-SubCell"/>
</dbReference>
<proteinExistence type="inferred from homology"/>
<dbReference type="SMART" id="SM00239">
    <property type="entry name" value="C2"/>
    <property type="match status" value="3"/>
</dbReference>